<evidence type="ECO:0000256" key="10">
    <source>
        <dbReference type="ARBA" id="ARBA00023033"/>
    </source>
</evidence>
<dbReference type="Pfam" id="PF00487">
    <property type="entry name" value="FA_desaturase"/>
    <property type="match status" value="1"/>
</dbReference>
<evidence type="ECO:0000256" key="1">
    <source>
        <dbReference type="ARBA" id="ARBA00004429"/>
    </source>
</evidence>
<feature type="transmembrane region" description="Helical" evidence="12">
    <location>
        <begin position="30"/>
        <end position="48"/>
    </location>
</feature>
<keyword evidence="5 12" id="KW-0812">Transmembrane</keyword>
<dbReference type="CDD" id="cd03512">
    <property type="entry name" value="Alkane-hydroxylase"/>
    <property type="match status" value="1"/>
</dbReference>
<evidence type="ECO:0000256" key="6">
    <source>
        <dbReference type="ARBA" id="ARBA00022723"/>
    </source>
</evidence>
<dbReference type="GO" id="GO:0006629">
    <property type="term" value="P:lipid metabolic process"/>
    <property type="evidence" value="ECO:0007669"/>
    <property type="project" value="InterPro"/>
</dbReference>
<evidence type="ECO:0000259" key="13">
    <source>
        <dbReference type="Pfam" id="PF00487"/>
    </source>
</evidence>
<proteinExistence type="inferred from homology"/>
<feature type="transmembrane region" description="Helical" evidence="12">
    <location>
        <begin position="134"/>
        <end position="152"/>
    </location>
</feature>
<dbReference type="AlphaFoldDB" id="A0A4U1I3I2"/>
<keyword evidence="4" id="KW-0997">Cell inner membrane</keyword>
<evidence type="ECO:0000256" key="11">
    <source>
        <dbReference type="ARBA" id="ARBA00023136"/>
    </source>
</evidence>
<evidence type="ECO:0000313" key="15">
    <source>
        <dbReference type="Proteomes" id="UP000305539"/>
    </source>
</evidence>
<keyword evidence="7 12" id="KW-1133">Transmembrane helix</keyword>
<feature type="transmembrane region" description="Helical" evidence="12">
    <location>
        <begin position="69"/>
        <end position="89"/>
    </location>
</feature>
<keyword evidence="6" id="KW-0479">Metal-binding</keyword>
<evidence type="ECO:0000256" key="3">
    <source>
        <dbReference type="ARBA" id="ARBA00022475"/>
    </source>
</evidence>
<name>A0A4U1I3I2_9BURK</name>
<dbReference type="GO" id="GO:0004497">
    <property type="term" value="F:monooxygenase activity"/>
    <property type="evidence" value="ECO:0007669"/>
    <property type="project" value="UniProtKB-KW"/>
</dbReference>
<feature type="domain" description="Fatty acid desaturase" evidence="13">
    <location>
        <begin position="102"/>
        <end position="304"/>
    </location>
</feature>
<evidence type="ECO:0000256" key="7">
    <source>
        <dbReference type="ARBA" id="ARBA00022989"/>
    </source>
</evidence>
<keyword evidence="3" id="KW-1003">Cell membrane</keyword>
<feature type="transmembrane region" description="Helical" evidence="12">
    <location>
        <begin position="172"/>
        <end position="190"/>
    </location>
</feature>
<feature type="transmembrane region" description="Helical" evidence="12">
    <location>
        <begin position="7"/>
        <end position="24"/>
    </location>
</feature>
<dbReference type="RefSeq" id="WP_136896052.1">
    <property type="nucleotide sequence ID" value="NZ_SWJE01000008.1"/>
</dbReference>
<feature type="transmembrane region" description="Helical" evidence="12">
    <location>
        <begin position="95"/>
        <end position="113"/>
    </location>
</feature>
<evidence type="ECO:0000256" key="9">
    <source>
        <dbReference type="ARBA" id="ARBA00023004"/>
    </source>
</evidence>
<dbReference type="OrthoDB" id="4759734at2"/>
<keyword evidence="9" id="KW-0408">Iron</keyword>
<sequence length="347" mass="39130">MSRYIAFFLPALVNYAVFWWLPHAGGRIDFAYATLLFIFVAIPLLDLLPNPMIGEDKRPSWHRAVAEKVIPVLSLPVQFGNVFFFAWYIHGNALGVLDTLIVLLTAGILSALYGQNPAHELIHHRTRFERVVGIALFSTSFYTGAKLAHLHSHHVLVATPQDPTSAGYGKTLYQFLPGAIAVNLFGWWGGDEGKNVRQSRKIVVENIGGYLASACLALLIFYGFGIKSLVFFVLQSFLSILVLEMMNFIGHYGLERKSSVAGEREVISECHAWDCDMWFSNLVLINVQKHSDHHLHPNKEYSELNCTKNSPRLPLSYPLLFLLTLVPSLWRHVIHPHLDAYRAVQNP</sequence>
<comment type="subcellular location">
    <subcellularLocation>
        <location evidence="1">Cell inner membrane</location>
        <topology evidence="1">Multi-pass membrane protein</topology>
    </subcellularLocation>
</comment>
<evidence type="ECO:0000256" key="8">
    <source>
        <dbReference type="ARBA" id="ARBA00023002"/>
    </source>
</evidence>
<comment type="similarity">
    <text evidence="2">Belongs to the fatty acid desaturase type 1 family. AlkB subfamily.</text>
</comment>
<dbReference type="Proteomes" id="UP000305539">
    <property type="component" value="Unassembled WGS sequence"/>
</dbReference>
<gene>
    <name evidence="14" type="ORF">FAZ69_16035</name>
</gene>
<keyword evidence="8" id="KW-0560">Oxidoreductase</keyword>
<evidence type="ECO:0000313" key="14">
    <source>
        <dbReference type="EMBL" id="TKC87788.1"/>
    </source>
</evidence>
<evidence type="ECO:0000256" key="4">
    <source>
        <dbReference type="ARBA" id="ARBA00022519"/>
    </source>
</evidence>
<accession>A0A4U1I3I2</accession>
<feature type="transmembrane region" description="Helical" evidence="12">
    <location>
        <begin position="202"/>
        <end position="223"/>
    </location>
</feature>
<dbReference type="GO" id="GO:0046872">
    <property type="term" value="F:metal ion binding"/>
    <property type="evidence" value="ECO:0007669"/>
    <property type="project" value="UniProtKB-KW"/>
</dbReference>
<keyword evidence="10 14" id="KW-0503">Monooxygenase</keyword>
<dbReference type="PANTHER" id="PTHR38674:SF1">
    <property type="entry name" value="ALKANE 1-MONOOXYGENASE 1"/>
    <property type="match status" value="1"/>
</dbReference>
<dbReference type="GO" id="GO:0005886">
    <property type="term" value="C:plasma membrane"/>
    <property type="evidence" value="ECO:0007669"/>
    <property type="project" value="UniProtKB-SubCell"/>
</dbReference>
<feature type="transmembrane region" description="Helical" evidence="12">
    <location>
        <begin position="229"/>
        <end position="249"/>
    </location>
</feature>
<protein>
    <submittedName>
        <fullName evidence="14">Alkane 1-monooxygenase</fullName>
    </submittedName>
</protein>
<reference evidence="14 15" key="1">
    <citation type="submission" date="2019-04" db="EMBL/GenBank/DDBJ databases">
        <title>Trinickia sp. 7GSK02, isolated from subtropical forest soil.</title>
        <authorList>
            <person name="Gao Z.-H."/>
            <person name="Qiu L.-H."/>
        </authorList>
    </citation>
    <scope>NUCLEOTIDE SEQUENCE [LARGE SCALE GENOMIC DNA]</scope>
    <source>
        <strain evidence="14 15">7GSK02</strain>
    </source>
</reference>
<keyword evidence="15" id="KW-1185">Reference proteome</keyword>
<dbReference type="PANTHER" id="PTHR38674">
    <property type="entry name" value="ALKANE 1-MONOOXYGENASE 1"/>
    <property type="match status" value="1"/>
</dbReference>
<organism evidence="14 15">
    <name type="scientific">Trinickia terrae</name>
    <dbReference type="NCBI Taxonomy" id="2571161"/>
    <lineage>
        <taxon>Bacteria</taxon>
        <taxon>Pseudomonadati</taxon>
        <taxon>Pseudomonadota</taxon>
        <taxon>Betaproteobacteria</taxon>
        <taxon>Burkholderiales</taxon>
        <taxon>Burkholderiaceae</taxon>
        <taxon>Trinickia</taxon>
    </lineage>
</organism>
<dbReference type="InterPro" id="IPR005804">
    <property type="entry name" value="FA_desaturase_dom"/>
</dbReference>
<dbReference type="EMBL" id="SWJE01000008">
    <property type="protein sequence ID" value="TKC87788.1"/>
    <property type="molecule type" value="Genomic_DNA"/>
</dbReference>
<evidence type="ECO:0000256" key="5">
    <source>
        <dbReference type="ARBA" id="ARBA00022692"/>
    </source>
</evidence>
<dbReference type="InterPro" id="IPR033885">
    <property type="entry name" value="AlkB/XylM"/>
</dbReference>
<keyword evidence="11 12" id="KW-0472">Membrane</keyword>
<evidence type="ECO:0000256" key="12">
    <source>
        <dbReference type="SAM" id="Phobius"/>
    </source>
</evidence>
<evidence type="ECO:0000256" key="2">
    <source>
        <dbReference type="ARBA" id="ARBA00010823"/>
    </source>
</evidence>
<comment type="caution">
    <text evidence="14">The sequence shown here is derived from an EMBL/GenBank/DDBJ whole genome shotgun (WGS) entry which is preliminary data.</text>
</comment>